<keyword evidence="4" id="KW-1185">Reference proteome</keyword>
<protein>
    <submittedName>
        <fullName evidence="3">DUF835 domain-containing protein</fullName>
    </submittedName>
</protein>
<accession>A0AAE4NXQ2</accession>
<comment type="caution">
    <text evidence="3">The sequence shown here is derived from an EMBL/GenBank/DDBJ whole genome shotgun (WGS) entry which is preliminary data.</text>
</comment>
<sequence length="247" mass="27889">MELDLKLGLEILKLGIVTLALFILYRYRALFETSLSRSLLRKGTYVTLLLWLGFLADVMNDVYPTSLTKILDDIIISFALLLGTYYLVDYMRRARVAVEPSKIVNGTSQLKNGAYLAGTRDIDSILRLSAGKKVMALTRTPEVFKKRGIPYLWLSKVEGENSIDPLRLPAILHRLISMADEDTVIIIDGLEYLIMENGFSSVFKFLTTLRDYFLLKGGTLVAVVSPAALEESQLSLLRREFKELDVE</sequence>
<feature type="transmembrane region" description="Helical" evidence="1">
    <location>
        <begin position="6"/>
        <end position="27"/>
    </location>
</feature>
<dbReference type="RefSeq" id="WP_315343067.1">
    <property type="nucleotide sequence ID" value="NZ_JAVDZE010000005.1"/>
</dbReference>
<dbReference type="Pfam" id="PF05763">
    <property type="entry name" value="DUF835"/>
    <property type="match status" value="1"/>
</dbReference>
<dbReference type="PANTHER" id="PTHR33531">
    <property type="entry name" value="RUBRERYTHRIN SUBFAMILY"/>
    <property type="match status" value="1"/>
</dbReference>
<keyword evidence="1" id="KW-1133">Transmembrane helix</keyword>
<dbReference type="AlphaFoldDB" id="A0AAE4NXQ2"/>
<feature type="transmembrane region" description="Helical" evidence="1">
    <location>
        <begin position="70"/>
        <end position="88"/>
    </location>
</feature>
<keyword evidence="1" id="KW-0812">Transmembrane</keyword>
<dbReference type="InterPro" id="IPR008553">
    <property type="entry name" value="DUF835"/>
</dbReference>
<gene>
    <name evidence="3" type="ORF">RBI02_08790</name>
</gene>
<feature type="domain" description="DUF835" evidence="2">
    <location>
        <begin position="127"/>
        <end position="241"/>
    </location>
</feature>
<evidence type="ECO:0000256" key="1">
    <source>
        <dbReference type="SAM" id="Phobius"/>
    </source>
</evidence>
<feature type="transmembrane region" description="Helical" evidence="1">
    <location>
        <begin position="39"/>
        <end position="58"/>
    </location>
</feature>
<organism evidence="3 4">
    <name type="scientific">Thermococcus waiotapuensis</name>
    <dbReference type="NCBI Taxonomy" id="90909"/>
    <lineage>
        <taxon>Archaea</taxon>
        <taxon>Methanobacteriati</taxon>
        <taxon>Methanobacteriota</taxon>
        <taxon>Thermococci</taxon>
        <taxon>Thermococcales</taxon>
        <taxon>Thermococcaceae</taxon>
        <taxon>Thermococcus</taxon>
    </lineage>
</organism>
<evidence type="ECO:0000313" key="3">
    <source>
        <dbReference type="EMBL" id="MDV3104627.1"/>
    </source>
</evidence>
<dbReference type="EMBL" id="JAVDZE010000005">
    <property type="protein sequence ID" value="MDV3104627.1"/>
    <property type="molecule type" value="Genomic_DNA"/>
</dbReference>
<dbReference type="PANTHER" id="PTHR33531:SF7">
    <property type="entry name" value="HYPOTHETICAL MEMBRANE PROTEIN, CONSERVED"/>
    <property type="match status" value="1"/>
</dbReference>
<proteinExistence type="predicted"/>
<evidence type="ECO:0000313" key="4">
    <source>
        <dbReference type="Proteomes" id="UP001245683"/>
    </source>
</evidence>
<keyword evidence="1" id="KW-0472">Membrane</keyword>
<name>A0AAE4NXQ2_9EURY</name>
<evidence type="ECO:0000259" key="2">
    <source>
        <dbReference type="Pfam" id="PF05763"/>
    </source>
</evidence>
<dbReference type="Proteomes" id="UP001245683">
    <property type="component" value="Unassembled WGS sequence"/>
</dbReference>
<reference evidence="3 4" key="1">
    <citation type="submission" date="2023-08" db="EMBL/GenBank/DDBJ databases">
        <title>Draft genome sequence of Thermococcus waiotapuensis WT1T, a thermophilic sulphur-dependent archaeon from order Thermococcales.</title>
        <authorList>
            <person name="Manners S.H."/>
            <person name="Carere C.R."/>
            <person name="Dhami M.K."/>
            <person name="Dobson R.C.J."/>
            <person name="Stott M.B."/>
        </authorList>
    </citation>
    <scope>NUCLEOTIDE SEQUENCE [LARGE SCALE GENOMIC DNA]</scope>
    <source>
        <strain evidence="3 4">WT1</strain>
    </source>
</reference>